<organism evidence="8 9">
    <name type="scientific">Hypsizygus marmoreus</name>
    <name type="common">White beech mushroom</name>
    <name type="synonym">Agaricus marmoreus</name>
    <dbReference type="NCBI Taxonomy" id="39966"/>
    <lineage>
        <taxon>Eukaryota</taxon>
        <taxon>Fungi</taxon>
        <taxon>Dikarya</taxon>
        <taxon>Basidiomycota</taxon>
        <taxon>Agaricomycotina</taxon>
        <taxon>Agaricomycetes</taxon>
        <taxon>Agaricomycetidae</taxon>
        <taxon>Agaricales</taxon>
        <taxon>Tricholomatineae</taxon>
        <taxon>Lyophyllaceae</taxon>
        <taxon>Hypsizygus</taxon>
    </lineage>
</organism>
<feature type="compositionally biased region" description="Basic and acidic residues" evidence="6">
    <location>
        <begin position="599"/>
        <end position="636"/>
    </location>
</feature>
<dbReference type="InParanoid" id="A0A369K1K0"/>
<proteinExistence type="predicted"/>
<dbReference type="Pfam" id="PF13639">
    <property type="entry name" value="zf-RING_2"/>
    <property type="match status" value="1"/>
</dbReference>
<dbReference type="GO" id="GO:0008270">
    <property type="term" value="F:zinc ion binding"/>
    <property type="evidence" value="ECO:0007669"/>
    <property type="project" value="UniProtKB-KW"/>
</dbReference>
<feature type="compositionally biased region" description="Polar residues" evidence="6">
    <location>
        <begin position="542"/>
        <end position="557"/>
    </location>
</feature>
<dbReference type="Proteomes" id="UP000076154">
    <property type="component" value="Unassembled WGS sequence"/>
</dbReference>
<evidence type="ECO:0000256" key="1">
    <source>
        <dbReference type="ARBA" id="ARBA00022723"/>
    </source>
</evidence>
<dbReference type="Gene3D" id="3.30.40.10">
    <property type="entry name" value="Zinc/RING finger domain, C3HC4 (zinc finger)"/>
    <property type="match status" value="1"/>
</dbReference>
<dbReference type="SUPFAM" id="SSF57850">
    <property type="entry name" value="RING/U-box"/>
    <property type="match status" value="1"/>
</dbReference>
<evidence type="ECO:0000256" key="3">
    <source>
        <dbReference type="ARBA" id="ARBA00022833"/>
    </source>
</evidence>
<feature type="compositionally biased region" description="Low complexity" evidence="6">
    <location>
        <begin position="637"/>
        <end position="685"/>
    </location>
</feature>
<sequence length="708" mass="77968">MLSIGPGSVCDVCLEHFGRGDKAPCSILCGHVFCFGCIDQLRESRQHPSHREVDMGAPCPLCRTHFDRRSLVKLHIDVENTRGQQGGSPPRATCLTPADAEARRIQEAFASVANEGTTEPRLRQLIGEATTFLSAQPREQFRDLRVCHRLIAYLCDIKAKLRDERTVYEKELAKVKDEKVELEQKAEAAATKRKDEMDTALAVEMSLREHCARSHKAYEDMVGHYNFVVSEWTKLSEEIARLRALETSLLERDHCNQRTDVTFTPEVMSDHSAYLTSYHDYQMKLNGAALTNPASFMISPLPEFTSAGLPPTFMNAFPLPDIEEEYKKKPKAKHRAQPSSFGCTSPEHPVSCPCVEVPRFPDPSEIAQSTTPYTSHGRNASLINIPAAFDGTMDPAPSGVMSETLPGDRDTGRSVSRASRHSSRSRPSSLAPTQPASTQPASTQPASTQPASPSRRPTSSVKIQSRIPTPHDESMPSTSNAPITMSTPQIQSWTNNRLHDLLHDTTSPGTSSSLPNLPSHFISSIRESRHLREKDRSRSPGRRSSYNAPPPQVQQDRAAQPIEASSSSSSEPAPIRVNQPIAYDPANAPVSTASTAAIAHEKAKRERQRAEQEARRAERREREQESRRRTESERTRASQASSSSTVPTVKTSQREAAPTYTSTSTSSAYASQRSSGYGSRSGPSALRDTFSADKHSSKTMPALGMARS</sequence>
<feature type="compositionally biased region" description="Polar residues" evidence="6">
    <location>
        <begin position="504"/>
        <end position="516"/>
    </location>
</feature>
<feature type="compositionally biased region" description="Polar residues" evidence="6">
    <location>
        <begin position="475"/>
        <end position="485"/>
    </location>
</feature>
<keyword evidence="9" id="KW-1185">Reference proteome</keyword>
<evidence type="ECO:0000256" key="6">
    <source>
        <dbReference type="SAM" id="MobiDB-lite"/>
    </source>
</evidence>
<dbReference type="SMART" id="SM00184">
    <property type="entry name" value="RING"/>
    <property type="match status" value="1"/>
</dbReference>
<feature type="domain" description="RING-type" evidence="7">
    <location>
        <begin position="10"/>
        <end position="63"/>
    </location>
</feature>
<feature type="region of interest" description="Disordered" evidence="6">
    <location>
        <begin position="596"/>
        <end position="708"/>
    </location>
</feature>
<keyword evidence="1" id="KW-0479">Metal-binding</keyword>
<evidence type="ECO:0000256" key="5">
    <source>
        <dbReference type="SAM" id="Coils"/>
    </source>
</evidence>
<feature type="compositionally biased region" description="Basic and acidic residues" evidence="6">
    <location>
        <begin position="526"/>
        <end position="538"/>
    </location>
</feature>
<feature type="compositionally biased region" description="Polar residues" evidence="6">
    <location>
        <begin position="430"/>
        <end position="467"/>
    </location>
</feature>
<protein>
    <recommendedName>
        <fullName evidence="7">RING-type domain-containing protein</fullName>
    </recommendedName>
</protein>
<dbReference type="EMBL" id="LUEZ02000040">
    <property type="protein sequence ID" value="RDB25733.1"/>
    <property type="molecule type" value="Genomic_DNA"/>
</dbReference>
<evidence type="ECO:0000313" key="8">
    <source>
        <dbReference type="EMBL" id="RDB25733.1"/>
    </source>
</evidence>
<reference evidence="8" key="1">
    <citation type="submission" date="2018-04" db="EMBL/GenBank/DDBJ databases">
        <title>Whole genome sequencing of Hypsizygus marmoreus.</title>
        <authorList>
            <person name="Choi I.-G."/>
            <person name="Min B."/>
            <person name="Kim J.-G."/>
            <person name="Kim S."/>
            <person name="Oh Y.-L."/>
            <person name="Kong W.-S."/>
            <person name="Park H."/>
            <person name="Jeong J."/>
            <person name="Song E.-S."/>
        </authorList>
    </citation>
    <scope>NUCLEOTIDE SEQUENCE [LARGE SCALE GENOMIC DNA]</scope>
    <source>
        <strain evidence="8">51987-8</strain>
    </source>
</reference>
<feature type="coiled-coil region" evidence="5">
    <location>
        <begin position="158"/>
        <end position="192"/>
    </location>
</feature>
<dbReference type="OrthoDB" id="6105938at2759"/>
<comment type="caution">
    <text evidence="8">The sequence shown here is derived from an EMBL/GenBank/DDBJ whole genome shotgun (WGS) entry which is preliminary data.</text>
</comment>
<keyword evidence="2 4" id="KW-0863">Zinc-finger</keyword>
<keyword evidence="5" id="KW-0175">Coiled coil</keyword>
<feature type="region of interest" description="Disordered" evidence="6">
    <location>
        <begin position="500"/>
        <end position="575"/>
    </location>
</feature>
<evidence type="ECO:0000259" key="7">
    <source>
        <dbReference type="PROSITE" id="PS50089"/>
    </source>
</evidence>
<dbReference type="PROSITE" id="PS50089">
    <property type="entry name" value="ZF_RING_2"/>
    <property type="match status" value="1"/>
</dbReference>
<feature type="region of interest" description="Disordered" evidence="6">
    <location>
        <begin position="388"/>
        <end position="485"/>
    </location>
</feature>
<dbReference type="STRING" id="39966.A0A369K1K0"/>
<evidence type="ECO:0000313" key="9">
    <source>
        <dbReference type="Proteomes" id="UP000076154"/>
    </source>
</evidence>
<keyword evidence="3" id="KW-0862">Zinc</keyword>
<dbReference type="InterPro" id="IPR001841">
    <property type="entry name" value="Znf_RING"/>
</dbReference>
<evidence type="ECO:0000256" key="4">
    <source>
        <dbReference type="PROSITE-ProRule" id="PRU00175"/>
    </source>
</evidence>
<dbReference type="AlphaFoldDB" id="A0A369K1K0"/>
<dbReference type="PROSITE" id="PS00518">
    <property type="entry name" value="ZF_RING_1"/>
    <property type="match status" value="1"/>
</dbReference>
<gene>
    <name evidence="8" type="ORF">Hypma_006088</name>
</gene>
<evidence type="ECO:0000256" key="2">
    <source>
        <dbReference type="ARBA" id="ARBA00022771"/>
    </source>
</evidence>
<dbReference type="InterPro" id="IPR017907">
    <property type="entry name" value="Znf_RING_CS"/>
</dbReference>
<name>A0A369K1K0_HYPMA</name>
<accession>A0A369K1K0</accession>
<dbReference type="InterPro" id="IPR013083">
    <property type="entry name" value="Znf_RING/FYVE/PHD"/>
</dbReference>